<accession>A9UW15</accession>
<reference evidence="1 2" key="1">
    <citation type="journal article" date="2008" name="Nature">
        <title>The genome of the choanoflagellate Monosiga brevicollis and the origin of metazoans.</title>
        <authorList>
            <consortium name="JGI Sequencing"/>
            <person name="King N."/>
            <person name="Westbrook M.J."/>
            <person name="Young S.L."/>
            <person name="Kuo A."/>
            <person name="Abedin M."/>
            <person name="Chapman J."/>
            <person name="Fairclough S."/>
            <person name="Hellsten U."/>
            <person name="Isogai Y."/>
            <person name="Letunic I."/>
            <person name="Marr M."/>
            <person name="Pincus D."/>
            <person name="Putnam N."/>
            <person name="Rokas A."/>
            <person name="Wright K.J."/>
            <person name="Zuzow R."/>
            <person name="Dirks W."/>
            <person name="Good M."/>
            <person name="Goodstein D."/>
            <person name="Lemons D."/>
            <person name="Li W."/>
            <person name="Lyons J.B."/>
            <person name="Morris A."/>
            <person name="Nichols S."/>
            <person name="Richter D.J."/>
            <person name="Salamov A."/>
            <person name="Bork P."/>
            <person name="Lim W.A."/>
            <person name="Manning G."/>
            <person name="Miller W.T."/>
            <person name="McGinnis W."/>
            <person name="Shapiro H."/>
            <person name="Tjian R."/>
            <person name="Grigoriev I.V."/>
            <person name="Rokhsar D."/>
        </authorList>
    </citation>
    <scope>NUCLEOTIDE SEQUENCE [LARGE SCALE GENOMIC DNA]</scope>
    <source>
        <strain evidence="2">MX1 / ATCC 50154</strain>
    </source>
</reference>
<proteinExistence type="predicted"/>
<dbReference type="GeneID" id="5890042"/>
<dbReference type="AlphaFoldDB" id="A9UW15"/>
<keyword evidence="2" id="KW-1185">Reference proteome</keyword>
<evidence type="ECO:0000313" key="1">
    <source>
        <dbReference type="EMBL" id="EDQ90482.1"/>
    </source>
</evidence>
<sequence>MEERVPEAQDFVAQTDEYSLQQDDVFRAFKKQDIEATLAAASTGKFSDYWTVERLVDLNNIVDADSRASSDIKSQLQRFAFAPDLPPDCQLRVRKGPDADSETIAVVTRDEEIFAVAELGDWIRVELPGQLPRHRGDRVTRGVYSCDCHEEDQAQGVQK</sequence>
<organism evidence="1 2">
    <name type="scientific">Monosiga brevicollis</name>
    <name type="common">Choanoflagellate</name>
    <dbReference type="NCBI Taxonomy" id="81824"/>
    <lineage>
        <taxon>Eukaryota</taxon>
        <taxon>Choanoflagellata</taxon>
        <taxon>Craspedida</taxon>
        <taxon>Salpingoecidae</taxon>
        <taxon>Monosiga</taxon>
    </lineage>
</organism>
<protein>
    <submittedName>
        <fullName evidence="1">Uncharacterized protein</fullName>
    </submittedName>
</protein>
<dbReference type="EMBL" id="CH991547">
    <property type="protein sequence ID" value="EDQ90482.1"/>
    <property type="molecule type" value="Genomic_DNA"/>
</dbReference>
<dbReference type="RefSeq" id="XP_001744533.1">
    <property type="nucleotide sequence ID" value="XM_001744481.1"/>
</dbReference>
<name>A9UW15_MONBE</name>
<gene>
    <name evidence="1" type="ORF">MONBRDRAFT_7135</name>
</gene>
<dbReference type="InParanoid" id="A9UW15"/>
<dbReference type="Proteomes" id="UP000001357">
    <property type="component" value="Unassembled WGS sequence"/>
</dbReference>
<evidence type="ECO:0000313" key="2">
    <source>
        <dbReference type="Proteomes" id="UP000001357"/>
    </source>
</evidence>
<dbReference type="KEGG" id="mbr:MONBRDRAFT_7135"/>